<dbReference type="RefSeq" id="WP_118279360.1">
    <property type="nucleotide sequence ID" value="NZ_JAQDJO010000036.1"/>
</dbReference>
<name>A0A415CXS5_9FIRM</name>
<organism evidence="1 2">
    <name type="scientific">[Ruminococcus] lactaris</name>
    <dbReference type="NCBI Taxonomy" id="46228"/>
    <lineage>
        <taxon>Bacteria</taxon>
        <taxon>Bacillati</taxon>
        <taxon>Bacillota</taxon>
        <taxon>Clostridia</taxon>
        <taxon>Lachnospirales</taxon>
        <taxon>Lachnospiraceae</taxon>
        <taxon>Mediterraneibacter</taxon>
    </lineage>
</organism>
<evidence type="ECO:0000313" key="1">
    <source>
        <dbReference type="EMBL" id="RHJ58494.1"/>
    </source>
</evidence>
<comment type="caution">
    <text evidence="1">The sequence shown here is derived from an EMBL/GenBank/DDBJ whole genome shotgun (WGS) entry which is preliminary data.</text>
</comment>
<accession>A0A415CXS5</accession>
<dbReference type="EMBL" id="QRMI01000037">
    <property type="protein sequence ID" value="RHJ58494.1"/>
    <property type="molecule type" value="Genomic_DNA"/>
</dbReference>
<evidence type="ECO:0000313" key="2">
    <source>
        <dbReference type="Proteomes" id="UP000285832"/>
    </source>
</evidence>
<sequence length="94" mass="11227">MKKSVTSEELSRTAKRVAQSKRFKSLQQRKDYVLNELPECPPLLCLNELANKSKLPYQLLRRLIIEENKIPYVKISSKYYINYNHFLQYMDELS</sequence>
<protein>
    <submittedName>
        <fullName evidence="1">Uncharacterized protein</fullName>
    </submittedName>
</protein>
<dbReference type="Proteomes" id="UP000285832">
    <property type="component" value="Unassembled WGS sequence"/>
</dbReference>
<gene>
    <name evidence="1" type="ORF">DW116_11705</name>
</gene>
<proteinExistence type="predicted"/>
<reference evidence="1 2" key="1">
    <citation type="submission" date="2018-08" db="EMBL/GenBank/DDBJ databases">
        <title>A genome reference for cultivated species of the human gut microbiota.</title>
        <authorList>
            <person name="Zou Y."/>
            <person name="Xue W."/>
            <person name="Luo G."/>
        </authorList>
    </citation>
    <scope>NUCLEOTIDE SEQUENCE [LARGE SCALE GENOMIC DNA]</scope>
    <source>
        <strain evidence="1 2">AM09-9</strain>
    </source>
</reference>
<dbReference type="AlphaFoldDB" id="A0A415CXS5"/>